<reference evidence="1" key="1">
    <citation type="journal article" date="2014" name="Front. Microbiol.">
        <title>High frequency of phylogenetically diverse reductive dehalogenase-homologous genes in deep subseafloor sedimentary metagenomes.</title>
        <authorList>
            <person name="Kawai M."/>
            <person name="Futagami T."/>
            <person name="Toyoda A."/>
            <person name="Takaki Y."/>
            <person name="Nishi S."/>
            <person name="Hori S."/>
            <person name="Arai W."/>
            <person name="Tsubouchi T."/>
            <person name="Morono Y."/>
            <person name="Uchiyama I."/>
            <person name="Ito T."/>
            <person name="Fujiyama A."/>
            <person name="Inagaki F."/>
            <person name="Takami H."/>
        </authorList>
    </citation>
    <scope>NUCLEOTIDE SEQUENCE</scope>
    <source>
        <strain evidence="1">Expedition CK06-06</strain>
    </source>
</reference>
<organism evidence="1">
    <name type="scientific">marine sediment metagenome</name>
    <dbReference type="NCBI Taxonomy" id="412755"/>
    <lineage>
        <taxon>unclassified sequences</taxon>
        <taxon>metagenomes</taxon>
        <taxon>ecological metagenomes</taxon>
    </lineage>
</organism>
<protein>
    <submittedName>
        <fullName evidence="1">Uncharacterized protein</fullName>
    </submittedName>
</protein>
<feature type="non-terminal residue" evidence="1">
    <location>
        <position position="1"/>
    </location>
</feature>
<sequence length="240" mass="26328">LFSDSLSFSEGELIDYNANNNYTKTIGDFILKIQSYGSGGGGGNIHIYVGCKRQDIWESYVITAKSGIVGGNATLIKTVDSSSAGGSIDLHGIYWVISRDGTGTNYEKGKEGKAFTFKITVNGYKNLDSDPATYKTDTTYEFRSDQISAEVIDPNSIEKYGERDGGSVVYPLLETVEQCEAVGTKIIRDSHRLLGQADFLIPFNPLIKTGQTIAIVGKDIGLDERYYADNISHNFDINER</sequence>
<comment type="caution">
    <text evidence="1">The sequence shown here is derived from an EMBL/GenBank/DDBJ whole genome shotgun (WGS) entry which is preliminary data.</text>
</comment>
<accession>X1JCV6</accession>
<gene>
    <name evidence="1" type="ORF">S03H2_60900</name>
</gene>
<name>X1JCV6_9ZZZZ</name>
<proteinExistence type="predicted"/>
<evidence type="ECO:0000313" key="1">
    <source>
        <dbReference type="EMBL" id="GAH79340.1"/>
    </source>
</evidence>
<dbReference type="EMBL" id="BARU01039278">
    <property type="protein sequence ID" value="GAH79340.1"/>
    <property type="molecule type" value="Genomic_DNA"/>
</dbReference>
<feature type="non-terminal residue" evidence="1">
    <location>
        <position position="240"/>
    </location>
</feature>
<dbReference type="AlphaFoldDB" id="X1JCV6"/>